<reference evidence="2 3" key="1">
    <citation type="submission" date="2023-08" db="EMBL/GenBank/DDBJ databases">
        <title>A Necator americanus chromosomal reference genome.</title>
        <authorList>
            <person name="Ilik V."/>
            <person name="Petrzelkova K.J."/>
            <person name="Pardy F."/>
            <person name="Fuh T."/>
            <person name="Niatou-Singa F.S."/>
            <person name="Gouil Q."/>
            <person name="Baker L."/>
            <person name="Ritchie M.E."/>
            <person name="Jex A.R."/>
            <person name="Gazzola D."/>
            <person name="Li H."/>
            <person name="Toshio Fujiwara R."/>
            <person name="Zhan B."/>
            <person name="Aroian R.V."/>
            <person name="Pafco B."/>
            <person name="Schwarz E.M."/>
        </authorList>
    </citation>
    <scope>NUCLEOTIDE SEQUENCE [LARGE SCALE GENOMIC DNA]</scope>
    <source>
        <strain evidence="2 3">Aroian</strain>
        <tissue evidence="2">Whole animal</tissue>
    </source>
</reference>
<comment type="caution">
    <text evidence="2">The sequence shown here is derived from an EMBL/GenBank/DDBJ whole genome shotgun (WGS) entry which is preliminary data.</text>
</comment>
<dbReference type="EMBL" id="JAVFWL010000004">
    <property type="protein sequence ID" value="KAK6750184.1"/>
    <property type="molecule type" value="Genomic_DNA"/>
</dbReference>
<organism evidence="2 3">
    <name type="scientific">Necator americanus</name>
    <name type="common">Human hookworm</name>
    <dbReference type="NCBI Taxonomy" id="51031"/>
    <lineage>
        <taxon>Eukaryota</taxon>
        <taxon>Metazoa</taxon>
        <taxon>Ecdysozoa</taxon>
        <taxon>Nematoda</taxon>
        <taxon>Chromadorea</taxon>
        <taxon>Rhabditida</taxon>
        <taxon>Rhabditina</taxon>
        <taxon>Rhabditomorpha</taxon>
        <taxon>Strongyloidea</taxon>
        <taxon>Ancylostomatidae</taxon>
        <taxon>Bunostominae</taxon>
        <taxon>Necator</taxon>
    </lineage>
</organism>
<dbReference type="PANTHER" id="PTHR38627">
    <property type="entry name" value="GA BINDING AND ACTIVATING AND SPK (SPK) DOMAIN CONTAINING-RELATED"/>
    <property type="match status" value="1"/>
</dbReference>
<dbReference type="InterPro" id="IPR053367">
    <property type="entry name" value="G-alpha_activating_GEF"/>
</dbReference>
<proteinExistence type="predicted"/>
<evidence type="ECO:0000313" key="2">
    <source>
        <dbReference type="EMBL" id="KAK6750184.1"/>
    </source>
</evidence>
<gene>
    <name evidence="2" type="primary">Necator_chrIV.g15573</name>
    <name evidence="2" type="ORF">RB195_002278</name>
</gene>
<name>A0ABR1DI80_NECAM</name>
<dbReference type="PANTHER" id="PTHR38627:SF2">
    <property type="entry name" value="DOUBLE-STRAND TELOMERIC DNA-BINDING PROTEINS 1-RELATED"/>
    <property type="match status" value="1"/>
</dbReference>
<accession>A0ABR1DI80</accession>
<keyword evidence="1" id="KW-0175">Coiled coil</keyword>
<feature type="coiled-coil region" evidence="1">
    <location>
        <begin position="399"/>
        <end position="426"/>
    </location>
</feature>
<protein>
    <submittedName>
        <fullName evidence="2">Uncharacterized protein</fullName>
    </submittedName>
</protein>
<sequence>MSRLSYSRADESSMWSYLYDKLRSGEPAANEPKGLRIWKMYIGEKKVNRTADGLATRFRRHMASRLHDAHLPCHRMMFLYSHLCIPMSSDVKIALQLKFGIEIELDTCGIVRNFRRVEKPSSSHIRESIDYTQQILDIKEGFRLQSRRERVVSNGGSDHEMGPNSSFAILLQNDSPQSRNVGSNLSPLFGAKQSSPCAYAALTVVDSCSVEVQDANHDAQEAASLDNSVAKPIVVSTSSDSCKRSLQHLCSVFDVPENADGDRDWRTSEELLSAVNQCQIREIVESYNLIPDCEGEIVEEVFREQKKLLEQSQNKSSCLRSLLKLMRHLKKDLADVSQRYRDETHSHSPDVLYAPDELFDCALLDSYDETIPRKVRREEISKIMDRIDRSLPNSQVREILREVEQLERYAANFAKVENEYKNAMGNTESGVSERISNINRYTYP</sequence>
<dbReference type="Proteomes" id="UP001303046">
    <property type="component" value="Unassembled WGS sequence"/>
</dbReference>
<keyword evidence="3" id="KW-1185">Reference proteome</keyword>
<evidence type="ECO:0000313" key="3">
    <source>
        <dbReference type="Proteomes" id="UP001303046"/>
    </source>
</evidence>
<evidence type="ECO:0000256" key="1">
    <source>
        <dbReference type="SAM" id="Coils"/>
    </source>
</evidence>